<reference evidence="2" key="1">
    <citation type="submission" date="2016-07" db="EMBL/GenBank/DDBJ databases">
        <title>Sequence Frankia sp. strain CcI1.17.</title>
        <authorList>
            <person name="Ghodhbane-Gtari F."/>
            <person name="Swanson E."/>
            <person name="Gueddou A."/>
            <person name="Morris K."/>
            <person name="Hezbri K."/>
            <person name="Ktari A."/>
            <person name="Nouioui I."/>
            <person name="Abebe-Akele F."/>
            <person name="Simpson S."/>
            <person name="Thomas K."/>
            <person name="Gtari M."/>
            <person name="Tisa L.S."/>
            <person name="Hurst S."/>
        </authorList>
    </citation>
    <scope>NUCLEOTIDE SEQUENCE [LARGE SCALE GENOMIC DNA]</scope>
    <source>
        <strain evidence="2">Cc1.17</strain>
    </source>
</reference>
<dbReference type="InterPro" id="IPR011990">
    <property type="entry name" value="TPR-like_helical_dom_sf"/>
</dbReference>
<protein>
    <recommendedName>
        <fullName evidence="3">Tetratricopeptide repeat protein</fullName>
    </recommendedName>
</protein>
<evidence type="ECO:0008006" key="3">
    <source>
        <dbReference type="Google" id="ProtNLM"/>
    </source>
</evidence>
<organism evidence="1 2">
    <name type="scientific">Parafrankia colletiae</name>
    <dbReference type="NCBI Taxonomy" id="573497"/>
    <lineage>
        <taxon>Bacteria</taxon>
        <taxon>Bacillati</taxon>
        <taxon>Actinomycetota</taxon>
        <taxon>Actinomycetes</taxon>
        <taxon>Frankiales</taxon>
        <taxon>Frankiaceae</taxon>
        <taxon>Parafrankia</taxon>
    </lineage>
</organism>
<dbReference type="SUPFAM" id="SSF48452">
    <property type="entry name" value="TPR-like"/>
    <property type="match status" value="1"/>
</dbReference>
<dbReference type="AlphaFoldDB" id="A0A1S1R1D8"/>
<sequence length="397" mass="40980">MFPLPAGFLLVPGGEETATVRRSLAAGMLPTAWPPELAAIELAYRGDVAGAAERLQGDDVVTRYNRFVLDPAGTPAQQLVALRADLGAELGVLVDVVRFATGERREPPVPSDATGEIAALVCSAQAAYAMAAGRIGDAGRALAQGIGAAAESAPGLAAQLMATAAGLRRDVEGPTFAVVTDLTTALAALASTDLAAGRAELHLTLGSVHHELAGDDLAGLRTAAENYLAALRLITIDTAPELFASAQVSLAAAYLAMPMNSASDQLRIGVAMQGLRTALTVYTRETHPSEWSSTQLNLANALVHAPSAHRRDNLVEAAGRYQEIIATRVGLDSPVSYARVLASQGNALAQLGALPQAAAVLQEACSIFENSGDDDSVAAVRAVLDEIARHRALTGST</sequence>
<dbReference type="OrthoDB" id="2380776at2"/>
<name>A0A1S1R1D8_9ACTN</name>
<dbReference type="Gene3D" id="1.25.40.10">
    <property type="entry name" value="Tetratricopeptide repeat domain"/>
    <property type="match status" value="1"/>
</dbReference>
<accession>A0A1S1R1D8</accession>
<dbReference type="Proteomes" id="UP000179627">
    <property type="component" value="Unassembled WGS sequence"/>
</dbReference>
<evidence type="ECO:0000313" key="2">
    <source>
        <dbReference type="Proteomes" id="UP000179627"/>
    </source>
</evidence>
<evidence type="ECO:0000313" key="1">
    <source>
        <dbReference type="EMBL" id="OHV39521.1"/>
    </source>
</evidence>
<comment type="caution">
    <text evidence="1">The sequence shown here is derived from an EMBL/GenBank/DDBJ whole genome shotgun (WGS) entry which is preliminary data.</text>
</comment>
<proteinExistence type="predicted"/>
<gene>
    <name evidence="1" type="ORF">CC117_14410</name>
</gene>
<dbReference type="EMBL" id="MBLM01000102">
    <property type="protein sequence ID" value="OHV39521.1"/>
    <property type="molecule type" value="Genomic_DNA"/>
</dbReference>
<keyword evidence="2" id="KW-1185">Reference proteome</keyword>